<gene>
    <name evidence="11" type="ORF">B1B_15107</name>
</gene>
<evidence type="ECO:0000313" key="11">
    <source>
        <dbReference type="EMBL" id="EQD40028.1"/>
    </source>
</evidence>
<evidence type="ECO:0000256" key="2">
    <source>
        <dbReference type="ARBA" id="ARBA00007069"/>
    </source>
</evidence>
<organism evidence="11">
    <name type="scientific">mine drainage metagenome</name>
    <dbReference type="NCBI Taxonomy" id="410659"/>
    <lineage>
        <taxon>unclassified sequences</taxon>
        <taxon>metagenomes</taxon>
        <taxon>ecological metagenomes</taxon>
    </lineage>
</organism>
<keyword evidence="3" id="KW-0813">Transport</keyword>
<feature type="transmembrane region" description="Helical" evidence="9">
    <location>
        <begin position="20"/>
        <end position="52"/>
    </location>
</feature>
<dbReference type="GO" id="GO:0006817">
    <property type="term" value="P:phosphate ion transport"/>
    <property type="evidence" value="ECO:0007669"/>
    <property type="project" value="UniProtKB-KW"/>
</dbReference>
<comment type="caution">
    <text evidence="11">The sequence shown here is derived from an EMBL/GenBank/DDBJ whole genome shotgun (WGS) entry which is preliminary data.</text>
</comment>
<evidence type="ECO:0000256" key="5">
    <source>
        <dbReference type="ARBA" id="ARBA00022592"/>
    </source>
</evidence>
<dbReference type="Gene3D" id="1.10.3720.10">
    <property type="entry name" value="MetI-like"/>
    <property type="match status" value="1"/>
</dbReference>
<dbReference type="AlphaFoldDB" id="T0Z4V0"/>
<dbReference type="GO" id="GO:0005315">
    <property type="term" value="F:phosphate transmembrane transporter activity"/>
    <property type="evidence" value="ECO:0007669"/>
    <property type="project" value="InterPro"/>
</dbReference>
<dbReference type="CDD" id="cd06261">
    <property type="entry name" value="TM_PBP2"/>
    <property type="match status" value="1"/>
</dbReference>
<dbReference type="GO" id="GO:0005886">
    <property type="term" value="C:plasma membrane"/>
    <property type="evidence" value="ECO:0007669"/>
    <property type="project" value="UniProtKB-SubCell"/>
</dbReference>
<dbReference type="EMBL" id="AUZY01010044">
    <property type="protein sequence ID" value="EQD40028.1"/>
    <property type="molecule type" value="Genomic_DNA"/>
</dbReference>
<dbReference type="PANTHER" id="PTHR30425">
    <property type="entry name" value="PHOSPHATE TRANSPORT SYSTEM PERMEASE PROTEIN PST"/>
    <property type="match status" value="1"/>
</dbReference>
<dbReference type="PROSITE" id="PS50928">
    <property type="entry name" value="ABC_TM1"/>
    <property type="match status" value="1"/>
</dbReference>
<evidence type="ECO:0000256" key="6">
    <source>
        <dbReference type="ARBA" id="ARBA00022692"/>
    </source>
</evidence>
<evidence type="ECO:0000256" key="7">
    <source>
        <dbReference type="ARBA" id="ARBA00022989"/>
    </source>
</evidence>
<protein>
    <submittedName>
        <fullName evidence="11">Phosphate ABC transporter, inner membrane subunit PstC</fullName>
    </submittedName>
</protein>
<sequence length="275" mass="28975">WSTYYNFLPGDSTGSSWGIGSFVVGTGITAGAALVLATFLSLALSVSIVVYLPSIPSRILTILTNLLAGIPSVVYGLWGYVILAPYFALALEPSLRDTIGWIPGFGGPVSEIGPHGLLLAIVILTIMIIPLTTALMRDALRAVPNDLIEAGLALGATRWEVARRVRMHSARLGIGSAILLGFGRAIGESVAVAMVIGAVPRLPLSLYSASSTQASFIFYQLDSAFLYPLLLRFLVEVALVLLVIALIVNLVAQRLTHVEFATATTVGSEGGPTAR</sequence>
<evidence type="ECO:0000256" key="9">
    <source>
        <dbReference type="SAM" id="Phobius"/>
    </source>
</evidence>
<evidence type="ECO:0000259" key="10">
    <source>
        <dbReference type="PROSITE" id="PS50928"/>
    </source>
</evidence>
<feature type="non-terminal residue" evidence="11">
    <location>
        <position position="1"/>
    </location>
</feature>
<dbReference type="InterPro" id="IPR011864">
    <property type="entry name" value="Phosphate_PstC"/>
</dbReference>
<evidence type="ECO:0000256" key="8">
    <source>
        <dbReference type="ARBA" id="ARBA00023136"/>
    </source>
</evidence>
<reference evidence="11" key="2">
    <citation type="journal article" date="2014" name="ISME J.">
        <title>Microbial stratification in low pH oxic and suboxic macroscopic growths along an acid mine drainage.</title>
        <authorList>
            <person name="Mendez-Garcia C."/>
            <person name="Mesa V."/>
            <person name="Sprenger R.R."/>
            <person name="Richter M."/>
            <person name="Diez M.S."/>
            <person name="Solano J."/>
            <person name="Bargiela R."/>
            <person name="Golyshina O.V."/>
            <person name="Manteca A."/>
            <person name="Ramos J.L."/>
            <person name="Gallego J.R."/>
            <person name="Llorente I."/>
            <person name="Martins Dos Santos V.A."/>
            <person name="Jensen O.N."/>
            <person name="Pelaez A.I."/>
            <person name="Sanchez J."/>
            <person name="Ferrer M."/>
        </authorList>
    </citation>
    <scope>NUCLEOTIDE SEQUENCE</scope>
</reference>
<keyword evidence="8 9" id="KW-0472">Membrane</keyword>
<keyword evidence="7 9" id="KW-1133">Transmembrane helix</keyword>
<dbReference type="PANTHER" id="PTHR30425:SF1">
    <property type="entry name" value="PHOSPHATE TRANSPORT SYSTEM PERMEASE PROTEIN PSTC"/>
    <property type="match status" value="1"/>
</dbReference>
<dbReference type="InterPro" id="IPR000515">
    <property type="entry name" value="MetI-like"/>
</dbReference>
<dbReference type="NCBIfam" id="TIGR02138">
    <property type="entry name" value="phosphate_pstC"/>
    <property type="match status" value="1"/>
</dbReference>
<evidence type="ECO:0000256" key="4">
    <source>
        <dbReference type="ARBA" id="ARBA00022475"/>
    </source>
</evidence>
<feature type="transmembrane region" description="Helical" evidence="9">
    <location>
        <begin position="117"/>
        <end position="136"/>
    </location>
</feature>
<keyword evidence="6 9" id="KW-0812">Transmembrane</keyword>
<feature type="transmembrane region" description="Helical" evidence="9">
    <location>
        <begin position="229"/>
        <end position="252"/>
    </location>
</feature>
<dbReference type="SUPFAM" id="SSF161098">
    <property type="entry name" value="MetI-like"/>
    <property type="match status" value="1"/>
</dbReference>
<proteinExistence type="inferred from homology"/>
<comment type="similarity">
    <text evidence="2">Belongs to the binding-protein-dependent transport system permease family. CysTW subfamily.</text>
</comment>
<comment type="subcellular location">
    <subcellularLocation>
        <location evidence="1">Cell membrane</location>
        <topology evidence="1">Multi-pass membrane protein</topology>
    </subcellularLocation>
</comment>
<evidence type="ECO:0000256" key="3">
    <source>
        <dbReference type="ARBA" id="ARBA00022448"/>
    </source>
</evidence>
<feature type="transmembrane region" description="Helical" evidence="9">
    <location>
        <begin position="172"/>
        <end position="199"/>
    </location>
</feature>
<reference evidence="11" key="1">
    <citation type="submission" date="2013-08" db="EMBL/GenBank/DDBJ databases">
        <authorList>
            <person name="Mendez C."/>
            <person name="Richter M."/>
            <person name="Ferrer M."/>
            <person name="Sanchez J."/>
        </authorList>
    </citation>
    <scope>NUCLEOTIDE SEQUENCE</scope>
</reference>
<dbReference type="InterPro" id="IPR051124">
    <property type="entry name" value="Phosphate_Transport_Permease"/>
</dbReference>
<accession>T0Z4V0</accession>
<keyword evidence="5" id="KW-0592">Phosphate transport</keyword>
<dbReference type="InterPro" id="IPR035906">
    <property type="entry name" value="MetI-like_sf"/>
</dbReference>
<evidence type="ECO:0000256" key="1">
    <source>
        <dbReference type="ARBA" id="ARBA00004651"/>
    </source>
</evidence>
<name>T0Z4V0_9ZZZZ</name>
<keyword evidence="4" id="KW-1003">Cell membrane</keyword>
<dbReference type="Pfam" id="PF00528">
    <property type="entry name" value="BPD_transp_1"/>
    <property type="match status" value="1"/>
</dbReference>
<feature type="domain" description="ABC transmembrane type-1" evidence="10">
    <location>
        <begin position="23"/>
        <end position="252"/>
    </location>
</feature>
<feature type="transmembrane region" description="Helical" evidence="9">
    <location>
        <begin position="59"/>
        <end position="88"/>
    </location>
</feature>